<reference evidence="20 21" key="2">
    <citation type="journal article" date="2014" name="PLoS ONE">
        <title>Evolution of mitochondria reconstructed from the energy metabolism of living bacteria.</title>
        <authorList>
            <person name="Degli Esposti M."/>
            <person name="Chouaia B."/>
            <person name="Comandatore F."/>
            <person name="Crotti E."/>
            <person name="Sassera D."/>
            <person name="Lievens P.M."/>
            <person name="Daffonchio D."/>
            <person name="Bandi C."/>
        </authorList>
    </citation>
    <scope>NUCLEOTIDE SEQUENCE [LARGE SCALE GENOMIC DNA]</scope>
    <source>
        <strain evidence="20 21">SF2.1</strain>
    </source>
</reference>
<sequence>MKTILVLGGARSGKSRHAEALVTAEPGPWRYIATGRAWDDEMRSRIALHQAQRGAGWETIEAPLDLATALDGPEPALVDCLTLWLTNLILGERDIEQATETLLDALDRRSALTVLVGNEVGLGIVPENALARRFRDEAGLLHQKLAQRAQRVLFVAAGCALEMK</sequence>
<evidence type="ECO:0000256" key="5">
    <source>
        <dbReference type="ARBA" id="ARBA00004692"/>
    </source>
</evidence>
<dbReference type="Pfam" id="PF02283">
    <property type="entry name" value="CobU"/>
    <property type="match status" value="1"/>
</dbReference>
<name>A0A060QCI1_9PROT</name>
<organism evidence="20 21">
    <name type="scientific">Asaia bogorensis</name>
    <dbReference type="NCBI Taxonomy" id="91915"/>
    <lineage>
        <taxon>Bacteria</taxon>
        <taxon>Pseudomonadati</taxon>
        <taxon>Pseudomonadota</taxon>
        <taxon>Alphaproteobacteria</taxon>
        <taxon>Acetobacterales</taxon>
        <taxon>Acetobacteraceae</taxon>
        <taxon>Asaia</taxon>
    </lineage>
</organism>
<evidence type="ECO:0000256" key="4">
    <source>
        <dbReference type="ARBA" id="ARBA00003889"/>
    </source>
</evidence>
<keyword evidence="20" id="KW-0548">Nucleotidyltransferase</keyword>
<evidence type="ECO:0000256" key="19">
    <source>
        <dbReference type="PIRSR" id="PIRSR006135-2"/>
    </source>
</evidence>
<evidence type="ECO:0000256" key="3">
    <source>
        <dbReference type="ARBA" id="ARBA00001522"/>
    </source>
</evidence>
<dbReference type="EC" id="2.7.7.62" evidence="9"/>
<evidence type="ECO:0000256" key="17">
    <source>
        <dbReference type="ARBA" id="ARBA00030571"/>
    </source>
</evidence>
<dbReference type="GO" id="GO:0005525">
    <property type="term" value="F:GTP binding"/>
    <property type="evidence" value="ECO:0007669"/>
    <property type="project" value="UniProtKB-KW"/>
</dbReference>
<dbReference type="RefSeq" id="WP_031240180.1">
    <property type="nucleotide sequence ID" value="NZ_CBLX010000004.1"/>
</dbReference>
<comment type="pathway">
    <text evidence="6">Cofactor biosynthesis; adenosylcobalamin biosynthesis; adenosylcobalamin from cob(II)yrinate a,c-diamide: step 5/7.</text>
</comment>
<comment type="caution">
    <text evidence="20">The sequence shown here is derived from an EMBL/GenBank/DDBJ whole genome shotgun (WGS) entry which is preliminary data.</text>
</comment>
<dbReference type="GO" id="GO:0043752">
    <property type="term" value="F:adenosylcobinamide kinase activity"/>
    <property type="evidence" value="ECO:0007669"/>
    <property type="project" value="UniProtKB-EC"/>
</dbReference>
<dbReference type="eggNOG" id="COG2087">
    <property type="taxonomic scope" value="Bacteria"/>
</dbReference>
<dbReference type="GO" id="GO:0005524">
    <property type="term" value="F:ATP binding"/>
    <property type="evidence" value="ECO:0007669"/>
    <property type="project" value="UniProtKB-KW"/>
</dbReference>
<evidence type="ECO:0000256" key="18">
    <source>
        <dbReference type="PIRSR" id="PIRSR006135-1"/>
    </source>
</evidence>
<evidence type="ECO:0000256" key="14">
    <source>
        <dbReference type="ARBA" id="ARBA00022840"/>
    </source>
</evidence>
<comment type="function">
    <text evidence="4">Catalyzes ATP-dependent phosphorylation of adenosylcobinamide and addition of GMP to adenosylcobinamide phosphate.</text>
</comment>
<dbReference type="Proteomes" id="UP000027583">
    <property type="component" value="Unassembled WGS sequence"/>
</dbReference>
<dbReference type="PANTHER" id="PTHR34848:SF1">
    <property type="entry name" value="BIFUNCTIONAL ADENOSYLCOBALAMIN BIOSYNTHESIS PROTEIN COBU"/>
    <property type="match status" value="1"/>
</dbReference>
<evidence type="ECO:0000256" key="1">
    <source>
        <dbReference type="ARBA" id="ARBA00000312"/>
    </source>
</evidence>
<dbReference type="PIRSF" id="PIRSF006135">
    <property type="entry name" value="CobU"/>
    <property type="match status" value="1"/>
</dbReference>
<dbReference type="CDD" id="cd00544">
    <property type="entry name" value="CobU"/>
    <property type="match status" value="1"/>
</dbReference>
<evidence type="ECO:0000256" key="16">
    <source>
        <dbReference type="ARBA" id="ARBA00029570"/>
    </source>
</evidence>
<evidence type="ECO:0000256" key="2">
    <source>
        <dbReference type="ARBA" id="ARBA00000711"/>
    </source>
</evidence>
<keyword evidence="13" id="KW-0418">Kinase</keyword>
<feature type="binding site" evidence="19">
    <location>
        <position position="61"/>
    </location>
    <ligand>
        <name>GTP</name>
        <dbReference type="ChEBI" id="CHEBI:37565"/>
    </ligand>
</feature>
<dbReference type="Gene3D" id="3.40.50.300">
    <property type="entry name" value="P-loop containing nucleotide triphosphate hydrolases"/>
    <property type="match status" value="1"/>
</dbReference>
<feature type="binding site" evidence="19">
    <location>
        <begin position="33"/>
        <end position="35"/>
    </location>
    <ligand>
        <name>GTP</name>
        <dbReference type="ChEBI" id="CHEBI:37565"/>
    </ligand>
</feature>
<comment type="catalytic activity">
    <reaction evidence="1">
        <text>adenosylcob(III)inamide + ATP = adenosylcob(III)inamide phosphate + ADP + H(+)</text>
        <dbReference type="Rhea" id="RHEA:15769"/>
        <dbReference type="ChEBI" id="CHEBI:2480"/>
        <dbReference type="ChEBI" id="CHEBI:15378"/>
        <dbReference type="ChEBI" id="CHEBI:30616"/>
        <dbReference type="ChEBI" id="CHEBI:58502"/>
        <dbReference type="ChEBI" id="CHEBI:456216"/>
        <dbReference type="EC" id="2.7.1.156"/>
    </reaction>
</comment>
<feature type="binding site" evidence="19">
    <location>
        <position position="79"/>
    </location>
    <ligand>
        <name>GTP</name>
        <dbReference type="ChEBI" id="CHEBI:37565"/>
    </ligand>
</feature>
<keyword evidence="15 19" id="KW-0342">GTP-binding</keyword>
<keyword evidence="10" id="KW-0169">Cobalamin biosynthesis</keyword>
<keyword evidence="12 19" id="KW-0547">Nucleotide-binding</keyword>
<dbReference type="EC" id="2.7.1.156" evidence="8"/>
<keyword evidence="14" id="KW-0067">ATP-binding</keyword>
<dbReference type="NCBIfam" id="NF004469">
    <property type="entry name" value="PRK05800.1"/>
    <property type="match status" value="1"/>
</dbReference>
<dbReference type="InterPro" id="IPR027417">
    <property type="entry name" value="P-loop_NTPase"/>
</dbReference>
<dbReference type="UniPathway" id="UPA00148">
    <property type="reaction ID" value="UER00236"/>
</dbReference>
<evidence type="ECO:0000256" key="13">
    <source>
        <dbReference type="ARBA" id="ARBA00022777"/>
    </source>
</evidence>
<feature type="active site" description="GMP-histidine intermediate" evidence="18">
    <location>
        <position position="49"/>
    </location>
</feature>
<dbReference type="SUPFAM" id="SSF52540">
    <property type="entry name" value="P-loop containing nucleoside triphosphate hydrolases"/>
    <property type="match status" value="1"/>
</dbReference>
<comment type="catalytic activity">
    <reaction evidence="3">
        <text>adenosylcob(III)inamide + GTP = adenosylcob(III)inamide phosphate + GDP + H(+)</text>
        <dbReference type="Rhea" id="RHEA:15765"/>
        <dbReference type="ChEBI" id="CHEBI:2480"/>
        <dbReference type="ChEBI" id="CHEBI:15378"/>
        <dbReference type="ChEBI" id="CHEBI:37565"/>
        <dbReference type="ChEBI" id="CHEBI:58189"/>
        <dbReference type="ChEBI" id="CHEBI:58502"/>
        <dbReference type="EC" id="2.7.1.156"/>
    </reaction>
</comment>
<evidence type="ECO:0000256" key="11">
    <source>
        <dbReference type="ARBA" id="ARBA00022679"/>
    </source>
</evidence>
<dbReference type="InterPro" id="IPR003203">
    <property type="entry name" value="CobU/CobP"/>
</dbReference>
<dbReference type="AlphaFoldDB" id="A0A060QCI1"/>
<evidence type="ECO:0000256" key="15">
    <source>
        <dbReference type="ARBA" id="ARBA00023134"/>
    </source>
</evidence>
<comment type="similarity">
    <text evidence="7">Belongs to the CobU/CobP family.</text>
</comment>
<feature type="binding site" evidence="19">
    <location>
        <begin position="8"/>
        <end position="15"/>
    </location>
    <ligand>
        <name>GTP</name>
        <dbReference type="ChEBI" id="CHEBI:37565"/>
    </ligand>
</feature>
<gene>
    <name evidence="20" type="ORF">ASAP_0794</name>
</gene>
<accession>A0A060QCI1</accession>
<evidence type="ECO:0000256" key="9">
    <source>
        <dbReference type="ARBA" id="ARBA00012523"/>
    </source>
</evidence>
<proteinExistence type="inferred from homology"/>
<keyword evidence="11 20" id="KW-0808">Transferase</keyword>
<dbReference type="GO" id="GO:0009236">
    <property type="term" value="P:cobalamin biosynthetic process"/>
    <property type="evidence" value="ECO:0007669"/>
    <property type="project" value="UniProtKB-UniPathway"/>
</dbReference>
<comment type="catalytic activity">
    <reaction evidence="2">
        <text>adenosylcob(III)inamide phosphate + GTP + H(+) = adenosylcob(III)inamide-GDP + diphosphate</text>
        <dbReference type="Rhea" id="RHEA:22712"/>
        <dbReference type="ChEBI" id="CHEBI:15378"/>
        <dbReference type="ChEBI" id="CHEBI:33019"/>
        <dbReference type="ChEBI" id="CHEBI:37565"/>
        <dbReference type="ChEBI" id="CHEBI:58502"/>
        <dbReference type="ChEBI" id="CHEBI:60487"/>
        <dbReference type="EC" id="2.7.7.62"/>
    </reaction>
</comment>
<evidence type="ECO:0000256" key="6">
    <source>
        <dbReference type="ARBA" id="ARBA00005159"/>
    </source>
</evidence>
<evidence type="ECO:0000256" key="10">
    <source>
        <dbReference type="ARBA" id="ARBA00022573"/>
    </source>
</evidence>
<dbReference type="EMBL" id="CBLX010000004">
    <property type="protein sequence ID" value="CDG38839.1"/>
    <property type="molecule type" value="Genomic_DNA"/>
</dbReference>
<evidence type="ECO:0000313" key="20">
    <source>
        <dbReference type="EMBL" id="CDG38839.1"/>
    </source>
</evidence>
<dbReference type="GO" id="GO:0008820">
    <property type="term" value="F:cobinamide phosphate guanylyltransferase activity"/>
    <property type="evidence" value="ECO:0007669"/>
    <property type="project" value="UniProtKB-EC"/>
</dbReference>
<reference evidence="20 21" key="1">
    <citation type="journal article" date="2014" name="Genome Biol. Evol.">
        <title>Acetic acid bacteria genomes reveal functional traits for adaptation to life in insect guts.</title>
        <authorList>
            <person name="Chouaia B."/>
            <person name="Gaiarsa S."/>
            <person name="Crotti E."/>
            <person name="Comandatore F."/>
            <person name="Degli Esposti M."/>
            <person name="Ricci I."/>
            <person name="Alma A."/>
            <person name="Favia G."/>
            <person name="Bandi C."/>
            <person name="Daffonchio D."/>
        </authorList>
    </citation>
    <scope>NUCLEOTIDE SEQUENCE [LARGE SCALE GENOMIC DNA]</scope>
    <source>
        <strain evidence="20 21">SF2.1</strain>
    </source>
</reference>
<comment type="pathway">
    <text evidence="5">Cofactor biosynthesis; adenosylcobalamin biosynthesis; adenosylcobalamin from cob(II)yrinate a,c-diamide: step 6/7.</text>
</comment>
<evidence type="ECO:0000256" key="8">
    <source>
        <dbReference type="ARBA" id="ARBA00012016"/>
    </source>
</evidence>
<protein>
    <recommendedName>
        <fullName evidence="16">Adenosylcobinamide kinase</fullName>
        <ecNumber evidence="8">2.7.1.156</ecNumber>
        <ecNumber evidence="9">2.7.7.62</ecNumber>
    </recommendedName>
    <alternativeName>
        <fullName evidence="17">Adenosylcobinamide-phosphate guanylyltransferase</fullName>
    </alternativeName>
</protein>
<evidence type="ECO:0000256" key="12">
    <source>
        <dbReference type="ARBA" id="ARBA00022741"/>
    </source>
</evidence>
<evidence type="ECO:0000256" key="7">
    <source>
        <dbReference type="ARBA" id="ARBA00007490"/>
    </source>
</evidence>
<dbReference type="PANTHER" id="PTHR34848">
    <property type="match status" value="1"/>
</dbReference>
<evidence type="ECO:0000313" key="21">
    <source>
        <dbReference type="Proteomes" id="UP000027583"/>
    </source>
</evidence>